<organism evidence="2 3">
    <name type="scientific">Plakobranchus ocellatus</name>
    <dbReference type="NCBI Taxonomy" id="259542"/>
    <lineage>
        <taxon>Eukaryota</taxon>
        <taxon>Metazoa</taxon>
        <taxon>Spiralia</taxon>
        <taxon>Lophotrochozoa</taxon>
        <taxon>Mollusca</taxon>
        <taxon>Gastropoda</taxon>
        <taxon>Heterobranchia</taxon>
        <taxon>Euthyneura</taxon>
        <taxon>Panpulmonata</taxon>
        <taxon>Sacoglossa</taxon>
        <taxon>Placobranchoidea</taxon>
        <taxon>Plakobranchidae</taxon>
        <taxon>Plakobranchus</taxon>
    </lineage>
</organism>
<name>A0AAV3Z9L6_9GAST</name>
<accession>A0AAV3Z9L6</accession>
<reference evidence="2 3" key="1">
    <citation type="journal article" date="2021" name="Elife">
        <title>Chloroplast acquisition without the gene transfer in kleptoplastic sea slugs, Plakobranchus ocellatus.</title>
        <authorList>
            <person name="Maeda T."/>
            <person name="Takahashi S."/>
            <person name="Yoshida T."/>
            <person name="Shimamura S."/>
            <person name="Takaki Y."/>
            <person name="Nagai Y."/>
            <person name="Toyoda A."/>
            <person name="Suzuki Y."/>
            <person name="Arimoto A."/>
            <person name="Ishii H."/>
            <person name="Satoh N."/>
            <person name="Nishiyama T."/>
            <person name="Hasebe M."/>
            <person name="Maruyama T."/>
            <person name="Minagawa J."/>
            <person name="Obokata J."/>
            <person name="Shigenobu S."/>
        </authorList>
    </citation>
    <scope>NUCLEOTIDE SEQUENCE [LARGE SCALE GENOMIC DNA]</scope>
</reference>
<keyword evidence="3" id="KW-1185">Reference proteome</keyword>
<feature type="compositionally biased region" description="Pro residues" evidence="1">
    <location>
        <begin position="44"/>
        <end position="59"/>
    </location>
</feature>
<dbReference type="AlphaFoldDB" id="A0AAV3Z9L6"/>
<sequence>MASMSGGPNAQEAATAATAASGSNGGNSNNDMLANIAKMFPQLMPSPPPTTTTPAPPVQKPQNAMPNGFRKLRC</sequence>
<gene>
    <name evidence="2" type="ORF">PoB_001785100</name>
</gene>
<dbReference type="Proteomes" id="UP000735302">
    <property type="component" value="Unassembled WGS sequence"/>
</dbReference>
<protein>
    <submittedName>
        <fullName evidence="2">Uncharacterized protein</fullName>
    </submittedName>
</protein>
<dbReference type="EMBL" id="BLXT01002129">
    <property type="protein sequence ID" value="GFN91345.1"/>
    <property type="molecule type" value="Genomic_DNA"/>
</dbReference>
<comment type="caution">
    <text evidence="2">The sequence shown here is derived from an EMBL/GenBank/DDBJ whole genome shotgun (WGS) entry which is preliminary data.</text>
</comment>
<proteinExistence type="predicted"/>
<evidence type="ECO:0000256" key="1">
    <source>
        <dbReference type="SAM" id="MobiDB-lite"/>
    </source>
</evidence>
<evidence type="ECO:0000313" key="2">
    <source>
        <dbReference type="EMBL" id="GFN91345.1"/>
    </source>
</evidence>
<feature type="region of interest" description="Disordered" evidence="1">
    <location>
        <begin position="1"/>
        <end position="74"/>
    </location>
</feature>
<evidence type="ECO:0000313" key="3">
    <source>
        <dbReference type="Proteomes" id="UP000735302"/>
    </source>
</evidence>
<feature type="compositionally biased region" description="Low complexity" evidence="1">
    <location>
        <begin position="13"/>
        <end position="30"/>
    </location>
</feature>